<name>A0ABZ2FEE1_9MICO</name>
<evidence type="ECO:0000313" key="2">
    <source>
        <dbReference type="Proteomes" id="UP001381003"/>
    </source>
</evidence>
<evidence type="ECO:0000313" key="1">
    <source>
        <dbReference type="EMBL" id="WWF05699.1"/>
    </source>
</evidence>
<accession>A0ABZ2FEE1</accession>
<dbReference type="EMBL" id="CP104874">
    <property type="protein sequence ID" value="WWF05699.1"/>
    <property type="molecule type" value="Genomic_DNA"/>
</dbReference>
<reference evidence="1 2" key="1">
    <citation type="submission" date="2022-09" db="EMBL/GenBank/DDBJ databases">
        <title>Complete genome sequence of Janibacter terrae strain COS04-44, PCL-degrading bacteria isolated from oil spilled coast.</title>
        <authorList>
            <person name="Park H."/>
            <person name="Kim J.Y."/>
            <person name="An S.H."/>
            <person name="Lee C.M."/>
            <person name="Weon H.-Y."/>
        </authorList>
    </citation>
    <scope>NUCLEOTIDE SEQUENCE [LARGE SCALE GENOMIC DNA]</scope>
    <source>
        <strain evidence="1 2">COS04-44</strain>
    </source>
</reference>
<organism evidence="1 2">
    <name type="scientific">Janibacter terrae</name>
    <dbReference type="NCBI Taxonomy" id="103817"/>
    <lineage>
        <taxon>Bacteria</taxon>
        <taxon>Bacillati</taxon>
        <taxon>Actinomycetota</taxon>
        <taxon>Actinomycetes</taxon>
        <taxon>Micrococcales</taxon>
        <taxon>Intrasporangiaceae</taxon>
        <taxon>Janibacter</taxon>
    </lineage>
</organism>
<sequence>MKFLKLPRLRPLDQPLSYVPDVERRLAEARRHDRPVHLSFR</sequence>
<dbReference type="RefSeq" id="WP_255218300.1">
    <property type="nucleotide sequence ID" value="NZ_CP104874.1"/>
</dbReference>
<gene>
    <name evidence="1" type="ORF">N5P18_02165</name>
</gene>
<dbReference type="Proteomes" id="UP001381003">
    <property type="component" value="Chromosome"/>
</dbReference>
<proteinExistence type="predicted"/>
<keyword evidence="2" id="KW-1185">Reference proteome</keyword>
<protein>
    <submittedName>
        <fullName evidence="1">Uncharacterized protein</fullName>
    </submittedName>
</protein>